<dbReference type="InterPro" id="IPR041555">
    <property type="entry name" value="MG3"/>
</dbReference>
<dbReference type="InterPro" id="IPR040839">
    <property type="entry name" value="MG4"/>
</dbReference>
<dbReference type="CDD" id="cd02896">
    <property type="entry name" value="complement_C3_C4_C5"/>
    <property type="match status" value="1"/>
</dbReference>
<dbReference type="Pfam" id="PF07677">
    <property type="entry name" value="A2M_recep"/>
    <property type="match status" value="1"/>
</dbReference>
<organism evidence="9 10">
    <name type="scientific">Elysia chlorotica</name>
    <name type="common">Eastern emerald elysia</name>
    <name type="synonym">Sea slug</name>
    <dbReference type="NCBI Taxonomy" id="188477"/>
    <lineage>
        <taxon>Eukaryota</taxon>
        <taxon>Metazoa</taxon>
        <taxon>Spiralia</taxon>
        <taxon>Lophotrochozoa</taxon>
        <taxon>Mollusca</taxon>
        <taxon>Gastropoda</taxon>
        <taxon>Heterobranchia</taxon>
        <taxon>Euthyneura</taxon>
        <taxon>Panpulmonata</taxon>
        <taxon>Sacoglossa</taxon>
        <taxon>Placobranchoidea</taxon>
        <taxon>Plakobranchidae</taxon>
        <taxon>Elysia</taxon>
    </lineage>
</organism>
<evidence type="ECO:0000313" key="10">
    <source>
        <dbReference type="Proteomes" id="UP000271974"/>
    </source>
</evidence>
<dbReference type="FunFam" id="2.60.40.10:FF:000155">
    <property type="entry name" value="complement C3 isoform X1"/>
    <property type="match status" value="1"/>
</dbReference>
<dbReference type="InterPro" id="IPR018933">
    <property type="entry name" value="Netrin_module_non-TIMP"/>
</dbReference>
<dbReference type="InterPro" id="IPR008930">
    <property type="entry name" value="Terpenoid_cyclase/PrenylTrfase"/>
</dbReference>
<dbReference type="EMBL" id="RQTK01000117">
    <property type="protein sequence ID" value="RUS87187.1"/>
    <property type="molecule type" value="Genomic_DNA"/>
</dbReference>
<protein>
    <recommendedName>
        <fullName evidence="8">NTR domain-containing protein</fullName>
    </recommendedName>
</protein>
<dbReference type="InterPro" id="IPR011625">
    <property type="entry name" value="A2M_N_BRD"/>
</dbReference>
<dbReference type="Gene3D" id="2.60.40.1940">
    <property type="match status" value="1"/>
</dbReference>
<dbReference type="SUPFAM" id="SSF49410">
    <property type="entry name" value="Alpha-macroglobulin receptor domain"/>
    <property type="match status" value="1"/>
</dbReference>
<keyword evidence="3" id="KW-0732">Signal</keyword>
<evidence type="ECO:0000256" key="3">
    <source>
        <dbReference type="ARBA" id="ARBA00022729"/>
    </source>
</evidence>
<keyword evidence="4" id="KW-0882">Thioester bond</keyword>
<dbReference type="FunFam" id="2.60.40.1930:FF:000001">
    <property type="entry name" value="CD109 isoform 3"/>
    <property type="match status" value="1"/>
</dbReference>
<feature type="region of interest" description="Disordered" evidence="7">
    <location>
        <begin position="314"/>
        <end position="336"/>
    </location>
</feature>
<keyword evidence="10" id="KW-1185">Reference proteome</keyword>
<dbReference type="Gene3D" id="2.60.120.1540">
    <property type="match status" value="1"/>
</dbReference>
<evidence type="ECO:0000256" key="4">
    <source>
        <dbReference type="ARBA" id="ARBA00022966"/>
    </source>
</evidence>
<dbReference type="SMART" id="SM01359">
    <property type="entry name" value="A2M_N_2"/>
    <property type="match status" value="1"/>
</dbReference>
<dbReference type="Pfam" id="PF07678">
    <property type="entry name" value="TED_complement"/>
    <property type="match status" value="1"/>
</dbReference>
<dbReference type="SMART" id="SM01361">
    <property type="entry name" value="A2M_recep"/>
    <property type="match status" value="1"/>
</dbReference>
<dbReference type="PROSITE" id="PS50189">
    <property type="entry name" value="NTR"/>
    <property type="match status" value="1"/>
</dbReference>
<feature type="compositionally biased region" description="Basic and acidic residues" evidence="7">
    <location>
        <begin position="1721"/>
        <end position="1742"/>
    </location>
</feature>
<dbReference type="InterPro" id="IPR011626">
    <property type="entry name" value="Alpha-macroglobulin_TED"/>
</dbReference>
<dbReference type="InterPro" id="IPR036595">
    <property type="entry name" value="A-macroglobulin_rcpt-bd_sf"/>
</dbReference>
<dbReference type="Gene3D" id="2.60.40.690">
    <property type="entry name" value="Alpha-macroglobulin, receptor-binding domain"/>
    <property type="match status" value="1"/>
</dbReference>
<reference evidence="9 10" key="1">
    <citation type="submission" date="2019-01" db="EMBL/GenBank/DDBJ databases">
        <title>A draft genome assembly of the solar-powered sea slug Elysia chlorotica.</title>
        <authorList>
            <person name="Cai H."/>
            <person name="Li Q."/>
            <person name="Fang X."/>
            <person name="Li J."/>
            <person name="Curtis N.E."/>
            <person name="Altenburger A."/>
            <person name="Shibata T."/>
            <person name="Feng M."/>
            <person name="Maeda T."/>
            <person name="Schwartz J.A."/>
            <person name="Shigenobu S."/>
            <person name="Lundholm N."/>
            <person name="Nishiyama T."/>
            <person name="Yang H."/>
            <person name="Hasebe M."/>
            <person name="Li S."/>
            <person name="Pierce S.K."/>
            <person name="Wang J."/>
        </authorList>
    </citation>
    <scope>NUCLEOTIDE SEQUENCE [LARGE SCALE GENOMIC DNA]</scope>
    <source>
        <strain evidence="9">EC2010</strain>
        <tissue evidence="9">Whole organism of an adult</tissue>
    </source>
</reference>
<dbReference type="Pfam" id="PF01835">
    <property type="entry name" value="MG2"/>
    <property type="match status" value="1"/>
</dbReference>
<evidence type="ECO:0000256" key="7">
    <source>
        <dbReference type="SAM" id="MobiDB-lite"/>
    </source>
</evidence>
<keyword evidence="5" id="KW-1015">Disulfide bond</keyword>
<dbReference type="Gene3D" id="6.20.50.160">
    <property type="match status" value="1"/>
</dbReference>
<name>A0A433U040_ELYCH</name>
<dbReference type="Gene3D" id="2.40.50.120">
    <property type="match status" value="1"/>
</dbReference>
<dbReference type="InterPro" id="IPR013783">
    <property type="entry name" value="Ig-like_fold"/>
</dbReference>
<feature type="domain" description="NTR" evidence="8">
    <location>
        <begin position="1568"/>
        <end position="1715"/>
    </location>
</feature>
<dbReference type="SUPFAM" id="SSF50242">
    <property type="entry name" value="TIMP-like"/>
    <property type="match status" value="1"/>
</dbReference>
<dbReference type="SMART" id="SM01360">
    <property type="entry name" value="A2M"/>
    <property type="match status" value="1"/>
</dbReference>
<dbReference type="STRING" id="188477.A0A433U040"/>
<evidence type="ECO:0000256" key="1">
    <source>
        <dbReference type="ARBA" id="ARBA00004613"/>
    </source>
</evidence>
<feature type="compositionally biased region" description="Acidic residues" evidence="7">
    <location>
        <begin position="314"/>
        <end position="327"/>
    </location>
</feature>
<dbReference type="Proteomes" id="UP000271974">
    <property type="component" value="Unassembled WGS sequence"/>
</dbReference>
<evidence type="ECO:0000313" key="9">
    <source>
        <dbReference type="EMBL" id="RUS87187.1"/>
    </source>
</evidence>
<comment type="subcellular location">
    <subcellularLocation>
        <location evidence="1">Secreted</location>
    </subcellularLocation>
</comment>
<dbReference type="InterPro" id="IPR002890">
    <property type="entry name" value="MG2"/>
</dbReference>
<dbReference type="InterPro" id="IPR047565">
    <property type="entry name" value="Alpha-macroglob_thiol-ester_cl"/>
</dbReference>
<dbReference type="Pfam" id="PF07703">
    <property type="entry name" value="A2M_BRD"/>
    <property type="match status" value="1"/>
</dbReference>
<dbReference type="SMART" id="SM01419">
    <property type="entry name" value="Thiol-ester_cl"/>
    <property type="match status" value="1"/>
</dbReference>
<sequence length="1786" mass="201618">MRVQDLPPEPDPPSPNARVFVTLVVESLEHTPHFRKEVALLVNSKPGYIFVQTDKPLYTPHQSVYIRVMTLNEAFRPMKWSVQVEIKNPDAMTISRRTLESQDLFSKDVLQIPENPLYGNWTVTAAFMNGLKTSRTVRFEVKEYVLPTFSVSFQIPESRRVILPNDTHFHMTVQAQYVYGKPVKGHVTVTYGLLWHGHVFTVGKQRNLQLNGTGQAECGITIQELQLPVQSVWFPDGGRLHVKAHVTELASGRVQRADDVSVVFSDHLYVLRFLRSPRFFKPGLPYVLEVDVLKANGDAGPNLPLNVECQVDEADVDDGDDGDDSNDSTETRLLHPSYREPGLPAVTDALGHLRVTYFVPPRAKTLKFKITPSAAREGSLSTYHFHARRFYSPSGVYMQVHADITDPYKRGMKPKVGDYISVTSTYTSAEDITTVSLVVISRGRIVWQVSTKNILGNMTAFHFTLTQDMTPGSRLLTFATRGNEPGAEIISDSVWMDIDSGCDGEVGIKREDMRRKILRPGDVGTVTLSGPPHTTIGLVAVDSAVYHMRNSSFTRAGVFDEMLKHDRGCGSGGGRDAGNVFESAGLSVLTNAGLDMETKKVEGCADKRVKRSTHAVNKAKEICCQEGYQLRNASLELCYFASQELIKMIGSRLCAQEFFDCCRDNVQGRQAQDASSRLTAMEDKLPEALEMSFDEERKALGEIPLRTNFPESWWFEEYNLGPEGKVDVDFVLPDSITTWTVQAVGMSQEAGLCVAPPLHVTAFRNFFVQVDLPYSVVRLEQVEARATIYNYLPRTLRVRLALESEEGICYSGEPGKMTELVRLEIPPHDASSAYFPIVPLEIGEFPIRVMAFSAWGQDAVEKTLRVEGEGLEKIHTISVMLDPSGKRFLRNRSSNHSFHIKNEVKVDEKRQSVELDLDLPQEMVPDTDSCTVHAMGDLLGPTLNVVIEDVAEILRLPTGCGEQNLIYLAPNVYVTRYLRATRRLSSELEKKALAVIRQGVMRQMTFRKPNFSFATWQHADASTWLTAFAMKTLCQAEHFVTIDHNQTCASLTWLERQQNLDGSFQEMAWVTHREMLGGVNGDISHSAYILIALLECECPGKDHDLVVSRAIEYLAKHTDVADRPLAVAISAYALTLAGHSEGDRLFERLKETARSSPEGFTYWNGAASETEFGDEKVPYWYQRKPGALAVEVTSYALLTYLARGDISTATSIVGWLLQQRNSHGAFVSTQDTVVGLQALSEYSIKSYSAILDMTCHISSEVDDRFRRSISLTPEDAMVLKSVPKVPTGGKLHFEAEGTGVGLMQVEVRFNVPDDEMACRYDVKVSTHQQSSLLQSFFGSHKRSKCEPCSVTCVEEEDEDYADYDDEVNFEDFVFPSVMPRILSAWNRKRKTGPLHSYGGEYQGHEKDQPIEHGHLFGSRIGRPVSRVTRSTQAFSSNVFCMEICLRFLGERTTGMSIVDAGLLTGYAPVEEDLQSLKAAGKIDHYEKSKRSVVLYIDQVSSDAMTCVKFRARQDHMAQNIQPAKVQVFDYYSPDDRCTVFYKGDNRSGELVNFCDDKKQICQCLESRCSFCEESWQGLRWSDMVKYACTNASYVLEIKTLDRDLEKVGFERVLGEVVKVNAQKGHYQLKPGDKVILLKRASCICPRLAPQETYLMMLTPPKRFRDANGNLIYAFLLDKRVMTVHQVKHLRGLMAQAKNTARNIRRTVRRLRRRGCTPGRVRGQDKSKEKGKDKNTQKQPKEKKEKKKRNSMFKAARAERRKRMKERREKAFRMRKKRKRRKRFFEE</sequence>
<dbReference type="Gene3D" id="2.60.40.1930">
    <property type="match status" value="3"/>
</dbReference>
<dbReference type="GO" id="GO:0004866">
    <property type="term" value="F:endopeptidase inhibitor activity"/>
    <property type="evidence" value="ECO:0007669"/>
    <property type="project" value="InterPro"/>
</dbReference>
<keyword evidence="6" id="KW-0325">Glycoprotein</keyword>
<dbReference type="InterPro" id="IPR001134">
    <property type="entry name" value="Netrin_domain"/>
</dbReference>
<dbReference type="OrthoDB" id="6359008at2759"/>
<dbReference type="InterPro" id="IPR008993">
    <property type="entry name" value="TIMP-like_OB-fold"/>
</dbReference>
<dbReference type="Pfam" id="PF01759">
    <property type="entry name" value="NTR"/>
    <property type="match status" value="1"/>
</dbReference>
<dbReference type="PANTHER" id="PTHR11412">
    <property type="entry name" value="MACROGLOBULIN / COMPLEMENT"/>
    <property type="match status" value="1"/>
</dbReference>
<evidence type="ECO:0000256" key="6">
    <source>
        <dbReference type="ARBA" id="ARBA00023180"/>
    </source>
</evidence>
<dbReference type="Gene3D" id="1.50.10.20">
    <property type="match status" value="1"/>
</dbReference>
<evidence type="ECO:0000256" key="5">
    <source>
        <dbReference type="ARBA" id="ARBA00023157"/>
    </source>
</evidence>
<dbReference type="SUPFAM" id="SSF48239">
    <property type="entry name" value="Terpenoid cyclases/Protein prenyltransferases"/>
    <property type="match status" value="1"/>
</dbReference>
<gene>
    <name evidence="9" type="ORF">EGW08_005027</name>
</gene>
<accession>A0A433U040</accession>
<dbReference type="Pfam" id="PF00207">
    <property type="entry name" value="A2M"/>
    <property type="match status" value="1"/>
</dbReference>
<dbReference type="GO" id="GO:0005615">
    <property type="term" value="C:extracellular space"/>
    <property type="evidence" value="ECO:0007669"/>
    <property type="project" value="InterPro"/>
</dbReference>
<evidence type="ECO:0000259" key="8">
    <source>
        <dbReference type="PROSITE" id="PS50189"/>
    </source>
</evidence>
<dbReference type="InterPro" id="IPR009048">
    <property type="entry name" value="A-macroglobulin_rcpt-bd"/>
</dbReference>
<feature type="region of interest" description="Disordered" evidence="7">
    <location>
        <begin position="1709"/>
        <end position="1786"/>
    </location>
</feature>
<dbReference type="Gene3D" id="2.20.130.20">
    <property type="match status" value="1"/>
</dbReference>
<dbReference type="PANTHER" id="PTHR11412:SF166">
    <property type="entry name" value="NTR DOMAIN-CONTAINING PROTEIN"/>
    <property type="match status" value="1"/>
</dbReference>
<dbReference type="InterPro" id="IPR019742">
    <property type="entry name" value="MacrogloblnA2_CS"/>
</dbReference>
<dbReference type="InterPro" id="IPR050473">
    <property type="entry name" value="A2M/Complement_sys"/>
</dbReference>
<feature type="compositionally biased region" description="Basic residues" evidence="7">
    <location>
        <begin position="1772"/>
        <end position="1786"/>
    </location>
</feature>
<dbReference type="Pfam" id="PF17789">
    <property type="entry name" value="MG4"/>
    <property type="match status" value="1"/>
</dbReference>
<dbReference type="Gene3D" id="2.60.40.10">
    <property type="entry name" value="Immunoglobulins"/>
    <property type="match status" value="2"/>
</dbReference>
<dbReference type="InterPro" id="IPR001599">
    <property type="entry name" value="Macroglobln_a2"/>
</dbReference>
<keyword evidence="2" id="KW-0964">Secreted</keyword>
<comment type="caution">
    <text evidence="9">The sequence shown here is derived from an EMBL/GenBank/DDBJ whole genome shotgun (WGS) entry which is preliminary data.</text>
</comment>
<proteinExistence type="predicted"/>
<dbReference type="Pfam" id="PF17791">
    <property type="entry name" value="MG3"/>
    <property type="match status" value="1"/>
</dbReference>
<dbReference type="PROSITE" id="PS00477">
    <property type="entry name" value="ALPHA_2_MACROGLOBULIN"/>
    <property type="match status" value="1"/>
</dbReference>
<evidence type="ECO:0000256" key="2">
    <source>
        <dbReference type="ARBA" id="ARBA00022525"/>
    </source>
</evidence>